<dbReference type="Proteomes" id="UP000247345">
    <property type="component" value="Unassembled WGS sequence"/>
</dbReference>
<evidence type="ECO:0000259" key="2">
    <source>
        <dbReference type="Pfam" id="PF01757"/>
    </source>
</evidence>
<evidence type="ECO:0000313" key="4">
    <source>
        <dbReference type="Proteomes" id="UP000247345"/>
    </source>
</evidence>
<dbReference type="EMBL" id="MSCK01000001">
    <property type="protein sequence ID" value="PQJ73086.1"/>
    <property type="molecule type" value="Genomic_DNA"/>
</dbReference>
<dbReference type="GO" id="GO:0016747">
    <property type="term" value="F:acyltransferase activity, transferring groups other than amino-acyl groups"/>
    <property type="evidence" value="ECO:0007669"/>
    <property type="project" value="InterPro"/>
</dbReference>
<evidence type="ECO:0000256" key="1">
    <source>
        <dbReference type="SAM" id="Phobius"/>
    </source>
</evidence>
<dbReference type="OrthoDB" id="9809782at2"/>
<feature type="transmembrane region" description="Helical" evidence="1">
    <location>
        <begin position="114"/>
        <end position="132"/>
    </location>
</feature>
<evidence type="ECO:0000313" key="3">
    <source>
        <dbReference type="EMBL" id="PQJ73086.1"/>
    </source>
</evidence>
<protein>
    <recommendedName>
        <fullName evidence="2">Acyltransferase 3 domain-containing protein</fullName>
    </recommendedName>
</protein>
<dbReference type="InterPro" id="IPR052734">
    <property type="entry name" value="Nod_factor_acetyltransferase"/>
</dbReference>
<feature type="transmembrane region" description="Helical" evidence="1">
    <location>
        <begin position="139"/>
        <end position="157"/>
    </location>
</feature>
<feature type="domain" description="Acyltransferase 3" evidence="2">
    <location>
        <begin position="6"/>
        <end position="318"/>
    </location>
</feature>
<dbReference type="InterPro" id="IPR002656">
    <property type="entry name" value="Acyl_transf_3_dom"/>
</dbReference>
<accession>A0A2P6CDW6</accession>
<keyword evidence="4" id="KW-1185">Reference proteome</keyword>
<sequence length="330" mass="38603">MAKRDINIDIAKGLGVFLVILGHNLANEKLGVGKLIYSFHMPLFFMLAGIFHKQDNGIVTLLKSKGKRLLLPFVFFSLFHYFFYLAWAFCFTGVDNFEFNIIYKIIPYKDAISIPLWFFISLFEILIIYFLVLKKINTIWLRMFVVFILSWLSYFISQMNLPFYYNYFHIFSSFSMLIFYAIGHDFFNVLKTKWLPKNNYLKVCSFFLISSLLYFINSFFKGIDINSNTFKTPFFIYITSAIMGIYALWILSNLINKTVFLSKFWAYIGKNSLGIFAIHLALFEFSRPLVNLIISKDIFLNNLMGAFITLTLAIILNTILKKVVPFVYGL</sequence>
<feature type="transmembrane region" description="Helical" evidence="1">
    <location>
        <begin position="163"/>
        <end position="182"/>
    </location>
</feature>
<feature type="transmembrane region" description="Helical" evidence="1">
    <location>
        <begin position="203"/>
        <end position="222"/>
    </location>
</feature>
<keyword evidence="1" id="KW-1133">Transmembrane helix</keyword>
<organism evidence="3 4">
    <name type="scientific">Polaribacter butkevichii</name>
    <dbReference type="NCBI Taxonomy" id="218490"/>
    <lineage>
        <taxon>Bacteria</taxon>
        <taxon>Pseudomonadati</taxon>
        <taxon>Bacteroidota</taxon>
        <taxon>Flavobacteriia</taxon>
        <taxon>Flavobacteriales</taxon>
        <taxon>Flavobacteriaceae</taxon>
    </lineage>
</organism>
<dbReference type="Pfam" id="PF01757">
    <property type="entry name" value="Acyl_transf_3"/>
    <property type="match status" value="1"/>
</dbReference>
<keyword evidence="1" id="KW-0472">Membrane</keyword>
<comment type="caution">
    <text evidence="3">The sequence shown here is derived from an EMBL/GenBank/DDBJ whole genome shotgun (WGS) entry which is preliminary data.</text>
</comment>
<feature type="transmembrane region" description="Helical" evidence="1">
    <location>
        <begin position="234"/>
        <end position="252"/>
    </location>
</feature>
<dbReference type="PANTHER" id="PTHR37312:SF1">
    <property type="entry name" value="MEMBRANE-BOUND ACYLTRANSFERASE YKRP-RELATED"/>
    <property type="match status" value="1"/>
</dbReference>
<feature type="transmembrane region" description="Helical" evidence="1">
    <location>
        <begin position="73"/>
        <end position="94"/>
    </location>
</feature>
<proteinExistence type="predicted"/>
<feature type="transmembrane region" description="Helical" evidence="1">
    <location>
        <begin position="264"/>
        <end position="283"/>
    </location>
</feature>
<dbReference type="PANTHER" id="PTHR37312">
    <property type="entry name" value="MEMBRANE-BOUND ACYLTRANSFERASE YKRP-RELATED"/>
    <property type="match status" value="1"/>
</dbReference>
<name>A0A2P6CDW6_9FLAO</name>
<reference evidence="3 4" key="1">
    <citation type="submission" date="2016-12" db="EMBL/GenBank/DDBJ databases">
        <title>Trade-off between light-utilization and light-protection in marine flavobacteria.</title>
        <authorList>
            <person name="Kumagai Y."/>
            <person name="Yoshizawa S."/>
            <person name="Kogure K."/>
            <person name="Iwasaki W."/>
        </authorList>
    </citation>
    <scope>NUCLEOTIDE SEQUENCE [LARGE SCALE GENOMIC DNA]</scope>
    <source>
        <strain evidence="3 4">KCTC 12100</strain>
    </source>
</reference>
<feature type="transmembrane region" description="Helical" evidence="1">
    <location>
        <begin position="303"/>
        <end position="320"/>
    </location>
</feature>
<keyword evidence="1" id="KW-0812">Transmembrane</keyword>
<gene>
    <name evidence="3" type="ORF">BTO14_07365</name>
</gene>
<dbReference type="RefSeq" id="WP_105048752.1">
    <property type="nucleotide sequence ID" value="NZ_CP150661.1"/>
</dbReference>
<dbReference type="AlphaFoldDB" id="A0A2P6CDW6"/>